<proteinExistence type="predicted"/>
<evidence type="ECO:0008006" key="2">
    <source>
        <dbReference type="Google" id="ProtNLM"/>
    </source>
</evidence>
<accession>A0A445MV96</accession>
<evidence type="ECO:0000313" key="1">
    <source>
        <dbReference type="EMBL" id="SPD73395.1"/>
    </source>
</evidence>
<dbReference type="AlphaFoldDB" id="A0A445MV96"/>
<dbReference type="PROSITE" id="PS51257">
    <property type="entry name" value="PROKAR_LIPOPROTEIN"/>
    <property type="match status" value="1"/>
</dbReference>
<reference evidence="1" key="1">
    <citation type="submission" date="2018-01" db="EMBL/GenBank/DDBJ databases">
        <authorList>
            <person name="Regsiter A."/>
            <person name="William W."/>
        </authorList>
    </citation>
    <scope>NUCLEOTIDE SEQUENCE</scope>
    <source>
        <strain evidence="1">TRIP AH-1</strain>
    </source>
</reference>
<protein>
    <recommendedName>
        <fullName evidence="2">Lipoprotein</fullName>
    </recommendedName>
</protein>
<dbReference type="EMBL" id="OJIN01000095">
    <property type="protein sequence ID" value="SPD73395.1"/>
    <property type="molecule type" value="Genomic_DNA"/>
</dbReference>
<gene>
    <name evidence="1" type="ORF">PITCH_A1840001</name>
</gene>
<name>A0A445MV96_9BACT</name>
<sequence>MHKKAMRVVRGLSLCLLLLVGCTKQITYQPSILDTANPKETVERFLRSNHTGTPIGEIEVTDKYIKFVQLHETLNRRAIALAAVTKTPAMNTTTAYYAEKYLYYQNIGKVEMFKKNYYWVEIYDKGAQLLFWVYSYDEKDIKEFLDALYSMMNAN</sequence>
<organism evidence="1">
    <name type="scientific">uncultured Desulfobacterium sp</name>
    <dbReference type="NCBI Taxonomy" id="201089"/>
    <lineage>
        <taxon>Bacteria</taxon>
        <taxon>Pseudomonadati</taxon>
        <taxon>Thermodesulfobacteriota</taxon>
        <taxon>Desulfobacteria</taxon>
        <taxon>Desulfobacterales</taxon>
        <taxon>Desulfobacteriaceae</taxon>
        <taxon>Desulfobacterium</taxon>
        <taxon>environmental samples</taxon>
    </lineage>
</organism>